<dbReference type="GO" id="GO:0003735">
    <property type="term" value="F:structural constituent of ribosome"/>
    <property type="evidence" value="ECO:0007669"/>
    <property type="project" value="InterPro"/>
</dbReference>
<dbReference type="EMBL" id="CP006764">
    <property type="protein sequence ID" value="AIT60614.1"/>
    <property type="molecule type" value="Genomic_DNA"/>
</dbReference>
<evidence type="ECO:0000256" key="6">
    <source>
        <dbReference type="SAM" id="MobiDB-lite"/>
    </source>
</evidence>
<gene>
    <name evidence="5" type="primary">rplY</name>
    <name evidence="5" type="synonym">ctc</name>
    <name evidence="9" type="ORF">CDOO_04620</name>
</gene>
<keyword evidence="4 5" id="KW-0687">Ribonucleoprotein</keyword>
<evidence type="ECO:0000256" key="2">
    <source>
        <dbReference type="ARBA" id="ARBA00022884"/>
    </source>
</evidence>
<dbReference type="Pfam" id="PF14693">
    <property type="entry name" value="Ribosomal_TL5_C"/>
    <property type="match status" value="1"/>
</dbReference>
<dbReference type="InterPro" id="IPR020057">
    <property type="entry name" value="Ribosomal_bL25_b-dom"/>
</dbReference>
<dbReference type="STRING" id="558173.CDOO_04620"/>
<reference evidence="9 10" key="1">
    <citation type="submission" date="2013-09" db="EMBL/GenBank/DDBJ databases">
        <title>Complete genome sequence of Corynebacterium doosanense CAU 212(T) (=DSM 45436(T)), isolated from activated sludge.</title>
        <authorList>
            <person name="Schaffert L."/>
            <person name="Albersmeier A."/>
            <person name="Kalinowski J."/>
            <person name="Ruckert C."/>
        </authorList>
    </citation>
    <scope>NUCLEOTIDE SEQUENCE [LARGE SCALE GENOMIC DNA]</scope>
    <source>
        <strain evidence="9 10">CAU 212</strain>
    </source>
</reference>
<dbReference type="InterPro" id="IPR020056">
    <property type="entry name" value="Rbsml_bL25/Gln-tRNA_synth_N"/>
</dbReference>
<evidence type="ECO:0000313" key="10">
    <source>
        <dbReference type="Proteomes" id="UP000029914"/>
    </source>
</evidence>
<organism evidence="9 10">
    <name type="scientific">Corynebacterium doosanense CAU 212 = DSM 45436</name>
    <dbReference type="NCBI Taxonomy" id="558173"/>
    <lineage>
        <taxon>Bacteria</taxon>
        <taxon>Bacillati</taxon>
        <taxon>Actinomycetota</taxon>
        <taxon>Actinomycetes</taxon>
        <taxon>Mycobacteriales</taxon>
        <taxon>Corynebacteriaceae</taxon>
        <taxon>Corynebacterium</taxon>
    </lineage>
</organism>
<dbReference type="GO" id="GO:0006412">
    <property type="term" value="P:translation"/>
    <property type="evidence" value="ECO:0007669"/>
    <property type="project" value="UniProtKB-UniRule"/>
</dbReference>
<sequence>MAKTPIIKADERKEFGKGPSRRLRVQRRLPGVLYGHNTENIHFHVDLLEMQALVRNNGTNAVLELEIDGQQHLAMVKHVDQNVLTFDIDHIDLLSIKRGEKVEVDVPVVTEGEVAPGAQLLQETDTLLLEADVLNIPEELTVNVEGLEPGAQITAADVTLPSGVTLVGEPEDLVVNVTFEEVAEVPEEGEEGEIAEDEDTPEDPSEVEATEESSETEEH</sequence>
<name>A0A097IES3_9CORY</name>
<dbReference type="InterPro" id="IPR011035">
    <property type="entry name" value="Ribosomal_bL25/Gln-tRNA_synth"/>
</dbReference>
<keyword evidence="1 5" id="KW-0699">rRNA-binding</keyword>
<dbReference type="InterPro" id="IPR029751">
    <property type="entry name" value="Ribosomal_L25_dom"/>
</dbReference>
<accession>A0A097IES3</accession>
<dbReference type="InterPro" id="IPR020930">
    <property type="entry name" value="Ribosomal_uL5_bac-type"/>
</dbReference>
<dbReference type="KEGG" id="cdo:CDOO_04620"/>
<comment type="subunit">
    <text evidence="5">Part of the 50S ribosomal subunit; part of the 5S rRNA/L5/L18/L25 subcomplex. Contacts the 5S rRNA. Binds to the 5S rRNA independently of L5 and L18.</text>
</comment>
<evidence type="ECO:0000256" key="1">
    <source>
        <dbReference type="ARBA" id="ARBA00022730"/>
    </source>
</evidence>
<dbReference type="RefSeq" id="WP_018021869.1">
    <property type="nucleotide sequence ID" value="NZ_AQUX01000004.1"/>
</dbReference>
<dbReference type="Proteomes" id="UP000029914">
    <property type="component" value="Chromosome"/>
</dbReference>
<dbReference type="InterPro" id="IPR001021">
    <property type="entry name" value="Ribosomal_bL25_long"/>
</dbReference>
<proteinExistence type="inferred from homology"/>
<dbReference type="GO" id="GO:0022625">
    <property type="term" value="C:cytosolic large ribosomal subunit"/>
    <property type="evidence" value="ECO:0007669"/>
    <property type="project" value="TreeGrafter"/>
</dbReference>
<dbReference type="AlphaFoldDB" id="A0A097IES3"/>
<evidence type="ECO:0000259" key="7">
    <source>
        <dbReference type="Pfam" id="PF01386"/>
    </source>
</evidence>
<evidence type="ECO:0000256" key="5">
    <source>
        <dbReference type="HAMAP-Rule" id="MF_01334"/>
    </source>
</evidence>
<dbReference type="GO" id="GO:0008097">
    <property type="term" value="F:5S rRNA binding"/>
    <property type="evidence" value="ECO:0007669"/>
    <property type="project" value="InterPro"/>
</dbReference>
<evidence type="ECO:0000256" key="4">
    <source>
        <dbReference type="ARBA" id="ARBA00023274"/>
    </source>
</evidence>
<dbReference type="eggNOG" id="COG1825">
    <property type="taxonomic scope" value="Bacteria"/>
</dbReference>
<dbReference type="Gene3D" id="2.40.240.10">
    <property type="entry name" value="Ribosomal Protein L25, Chain P"/>
    <property type="match status" value="1"/>
</dbReference>
<dbReference type="PANTHER" id="PTHR33284">
    <property type="entry name" value="RIBOSOMAL PROTEIN L25/GLN-TRNA SYNTHETASE, ANTI-CODON-BINDING DOMAIN-CONTAINING PROTEIN"/>
    <property type="match status" value="1"/>
</dbReference>
<feature type="domain" description="Large ribosomal subunit protein bL25 beta" evidence="8">
    <location>
        <begin position="101"/>
        <end position="178"/>
    </location>
</feature>
<keyword evidence="3 5" id="KW-0689">Ribosomal protein</keyword>
<dbReference type="InterPro" id="IPR037121">
    <property type="entry name" value="Ribosomal_bL25_C"/>
</dbReference>
<dbReference type="NCBIfam" id="TIGR00731">
    <property type="entry name" value="bL25_bact_ctc"/>
    <property type="match status" value="1"/>
</dbReference>
<dbReference type="NCBIfam" id="NF004131">
    <property type="entry name" value="PRK05618.2-1"/>
    <property type="match status" value="1"/>
</dbReference>
<evidence type="ECO:0000313" key="9">
    <source>
        <dbReference type="EMBL" id="AIT60614.1"/>
    </source>
</evidence>
<comment type="function">
    <text evidence="5">This is one of the proteins that binds to the 5S RNA in the ribosome where it forms part of the central protuberance.</text>
</comment>
<dbReference type="OrthoDB" id="5242980at2"/>
<keyword evidence="2 5" id="KW-0694">RNA-binding</keyword>
<evidence type="ECO:0000256" key="3">
    <source>
        <dbReference type="ARBA" id="ARBA00022980"/>
    </source>
</evidence>
<dbReference type="Gene3D" id="2.170.120.20">
    <property type="entry name" value="Ribosomal protein L25, beta domain"/>
    <property type="match status" value="1"/>
</dbReference>
<dbReference type="HAMAP" id="MF_01334">
    <property type="entry name" value="Ribosomal_bL25_CTC"/>
    <property type="match status" value="1"/>
</dbReference>
<keyword evidence="10" id="KW-1185">Reference proteome</keyword>
<evidence type="ECO:0000259" key="8">
    <source>
        <dbReference type="Pfam" id="PF14693"/>
    </source>
</evidence>
<dbReference type="CDD" id="cd00495">
    <property type="entry name" value="Ribosomal_L25_TL5_CTC"/>
    <property type="match status" value="1"/>
</dbReference>
<dbReference type="SUPFAM" id="SSF50715">
    <property type="entry name" value="Ribosomal protein L25-like"/>
    <property type="match status" value="1"/>
</dbReference>
<dbReference type="Pfam" id="PF01386">
    <property type="entry name" value="Ribosomal_L25p"/>
    <property type="match status" value="1"/>
</dbReference>
<protein>
    <recommendedName>
        <fullName evidence="5">Large ribosomal subunit protein bL25</fullName>
    </recommendedName>
    <alternativeName>
        <fullName evidence="5">General stress protein CTC</fullName>
    </alternativeName>
</protein>
<comment type="similarity">
    <text evidence="5">Belongs to the bacterial ribosomal protein bL25 family. CTC subfamily.</text>
</comment>
<dbReference type="HOGENOM" id="CLU_075939_1_0_11"/>
<feature type="domain" description="Large ribosomal subunit protein bL25 L25" evidence="7">
    <location>
        <begin position="7"/>
        <end position="93"/>
    </location>
</feature>
<feature type="region of interest" description="Disordered" evidence="6">
    <location>
        <begin position="182"/>
        <end position="219"/>
    </location>
</feature>
<dbReference type="PANTHER" id="PTHR33284:SF1">
    <property type="entry name" value="RIBOSOMAL PROTEIN L25_GLN-TRNA SYNTHETASE, ANTI-CODON-BINDING DOMAIN-CONTAINING PROTEIN"/>
    <property type="match status" value="1"/>
</dbReference>